<keyword evidence="2" id="KW-1185">Reference proteome</keyword>
<name>A0ABP3PZN4_9PROT</name>
<organism evidence="1 2">
    <name type="scientific">Rhizomicrobium electricum</name>
    <dbReference type="NCBI Taxonomy" id="480070"/>
    <lineage>
        <taxon>Bacteria</taxon>
        <taxon>Pseudomonadati</taxon>
        <taxon>Pseudomonadota</taxon>
        <taxon>Alphaproteobacteria</taxon>
        <taxon>Micropepsales</taxon>
        <taxon>Micropepsaceae</taxon>
        <taxon>Rhizomicrobium</taxon>
    </lineage>
</organism>
<accession>A0ABP3PZN4</accession>
<dbReference type="Proteomes" id="UP001499951">
    <property type="component" value="Unassembled WGS sequence"/>
</dbReference>
<dbReference type="EMBL" id="BAAADD010000006">
    <property type="protein sequence ID" value="GAA0575253.1"/>
    <property type="molecule type" value="Genomic_DNA"/>
</dbReference>
<dbReference type="InterPro" id="IPR010836">
    <property type="entry name" value="SapC"/>
</dbReference>
<protein>
    <submittedName>
        <fullName evidence="1">SapC family protein</fullName>
    </submittedName>
</protein>
<gene>
    <name evidence="1" type="ORF">GCM10008942_25050</name>
</gene>
<dbReference type="Pfam" id="PF07277">
    <property type="entry name" value="SapC"/>
    <property type="match status" value="1"/>
</dbReference>
<evidence type="ECO:0000313" key="2">
    <source>
        <dbReference type="Proteomes" id="UP001499951"/>
    </source>
</evidence>
<sequence length="228" mass="24911">MANIAILNRQTHRTLCVQPAFAAPRNFVAVVVGEFVHLVAHYPILISKDSETGAFYCGAMLGIDQDENLFAGVSGIYRPLALQRGPFFAAGSDLAIDLDHPAVGSGEHLFSDAGQPTPYLQSIMALFRDLVPGNEQTKAFLGELTRLKLIVPVDINLGFDDGSERTLEGLYTVDRDGLLHIGDADALMLFRRGYLELCYMMLASLKQIPVLAERKNAALVERGRMAFG</sequence>
<evidence type="ECO:0000313" key="1">
    <source>
        <dbReference type="EMBL" id="GAA0575253.1"/>
    </source>
</evidence>
<comment type="caution">
    <text evidence="1">The sequence shown here is derived from an EMBL/GenBank/DDBJ whole genome shotgun (WGS) entry which is preliminary data.</text>
</comment>
<reference evidence="2" key="1">
    <citation type="journal article" date="2019" name="Int. J. Syst. Evol. Microbiol.">
        <title>The Global Catalogue of Microorganisms (GCM) 10K type strain sequencing project: providing services to taxonomists for standard genome sequencing and annotation.</title>
        <authorList>
            <consortium name="The Broad Institute Genomics Platform"/>
            <consortium name="The Broad Institute Genome Sequencing Center for Infectious Disease"/>
            <person name="Wu L."/>
            <person name="Ma J."/>
        </authorList>
    </citation>
    <scope>NUCLEOTIDE SEQUENCE [LARGE SCALE GENOMIC DNA]</scope>
    <source>
        <strain evidence="2">JCM 15089</strain>
    </source>
</reference>
<dbReference type="RefSeq" id="WP_166935595.1">
    <property type="nucleotide sequence ID" value="NZ_BAAADD010000006.1"/>
</dbReference>
<proteinExistence type="predicted"/>